<reference evidence="4 5" key="1">
    <citation type="submission" date="2014-07" db="EMBL/GenBank/DDBJ databases">
        <authorList>
            <person name="Urmite Genomes Urmite Genomes"/>
        </authorList>
    </citation>
    <scope>NUCLEOTIDE SEQUENCE [LARGE SCALE GENOMIC DNA]</scope>
    <source>
        <strain evidence="4 5">13MG44_air</strain>
    </source>
</reference>
<feature type="domain" description="Alcohol dehydrogenase iron-type/glycerol dehydrogenase GldA" evidence="2">
    <location>
        <begin position="8"/>
        <end position="172"/>
    </location>
</feature>
<dbReference type="SUPFAM" id="SSF56796">
    <property type="entry name" value="Dehydroquinate synthase-like"/>
    <property type="match status" value="1"/>
</dbReference>
<dbReference type="PANTHER" id="PTHR11496">
    <property type="entry name" value="ALCOHOL DEHYDROGENASE"/>
    <property type="match status" value="1"/>
</dbReference>
<sequence>MFTFNNTTEVHFGAGVLQTVDTVLERYGYKSYVVIASNSQVKNGITELLDSLLPGQIKAVVSDIEENPTVGNVDDIINAANEHGAEALIAVGGGSTMDAAKAAAAAVVKNVDARTIIYDKNITEALPVIALPSTSGSASEVTPFSVISDKEKGVKTSISGKALYPKIAFVDPELTYTCPPKVTAISGIDVICHALDSLGAVNSNPISDSLAVTALRLAFSNLDTAYREGANAKARSNMALASATAGIGFSQTATSGSHAMSYYLTSEFDIPHAEACAFSLDQWILHNAKAESKLDEVSVQLGFENTEALSKELNELKKRLGLRTTFEELGIERKHIPEIARRTMTAGNYKNNIAQLSEEEIIEMLETK</sequence>
<dbReference type="Pfam" id="PF25137">
    <property type="entry name" value="ADH_Fe_C"/>
    <property type="match status" value="1"/>
</dbReference>
<dbReference type="Proteomes" id="UP000044136">
    <property type="component" value="Unassembled WGS sequence"/>
</dbReference>
<dbReference type="STRING" id="1461582.BN1048_02204"/>
<dbReference type="InterPro" id="IPR001670">
    <property type="entry name" value="ADH_Fe/GldA"/>
</dbReference>
<dbReference type="Pfam" id="PF00465">
    <property type="entry name" value="Fe-ADH"/>
    <property type="match status" value="1"/>
</dbReference>
<name>A0A078MBV6_9STAP</name>
<evidence type="ECO:0000313" key="4">
    <source>
        <dbReference type="EMBL" id="CEA03770.1"/>
    </source>
</evidence>
<evidence type="ECO:0000259" key="3">
    <source>
        <dbReference type="Pfam" id="PF25137"/>
    </source>
</evidence>
<dbReference type="GO" id="GO:0004022">
    <property type="term" value="F:alcohol dehydrogenase (NAD+) activity"/>
    <property type="evidence" value="ECO:0007669"/>
    <property type="project" value="UniProtKB-ARBA"/>
</dbReference>
<keyword evidence="5" id="KW-1185">Reference proteome</keyword>
<dbReference type="HOGENOM" id="CLU_007207_0_0_9"/>
<evidence type="ECO:0000256" key="1">
    <source>
        <dbReference type="ARBA" id="ARBA00023002"/>
    </source>
</evidence>
<dbReference type="EMBL" id="CCSE01000001">
    <property type="protein sequence ID" value="CEA03770.1"/>
    <property type="molecule type" value="Genomic_DNA"/>
</dbReference>
<organism evidence="4 5">
    <name type="scientific">Jeotgalicoccus saudimassiliensis</name>
    <dbReference type="NCBI Taxonomy" id="1461582"/>
    <lineage>
        <taxon>Bacteria</taxon>
        <taxon>Bacillati</taxon>
        <taxon>Bacillota</taxon>
        <taxon>Bacilli</taxon>
        <taxon>Bacillales</taxon>
        <taxon>Staphylococcaceae</taxon>
        <taxon>Jeotgalicoccus</taxon>
    </lineage>
</organism>
<feature type="domain" description="Fe-containing alcohol dehydrogenase-like C-terminal" evidence="3">
    <location>
        <begin position="183"/>
        <end position="367"/>
    </location>
</feature>
<dbReference type="Gene3D" id="1.20.1090.10">
    <property type="entry name" value="Dehydroquinate synthase-like - alpha domain"/>
    <property type="match status" value="1"/>
</dbReference>
<protein>
    <submittedName>
        <fullName evidence="4">Alcohol dehydrogenase 2</fullName>
    </submittedName>
</protein>
<dbReference type="InterPro" id="IPR018211">
    <property type="entry name" value="ADH_Fe_CS"/>
</dbReference>
<dbReference type="PANTHER" id="PTHR11496:SF83">
    <property type="entry name" value="HYDROXYACID-OXOACID TRANSHYDROGENASE, MITOCHONDRIAL"/>
    <property type="match status" value="1"/>
</dbReference>
<accession>A0A078MBV6</accession>
<dbReference type="FunFam" id="3.40.50.1970:FF:000003">
    <property type="entry name" value="Alcohol dehydrogenase, iron-containing"/>
    <property type="match status" value="1"/>
</dbReference>
<dbReference type="RefSeq" id="WP_035811219.1">
    <property type="nucleotide sequence ID" value="NZ_CCSE01000001.1"/>
</dbReference>
<dbReference type="GO" id="GO:0046872">
    <property type="term" value="F:metal ion binding"/>
    <property type="evidence" value="ECO:0007669"/>
    <property type="project" value="InterPro"/>
</dbReference>
<dbReference type="eggNOG" id="COG1454">
    <property type="taxonomic scope" value="Bacteria"/>
</dbReference>
<dbReference type="AlphaFoldDB" id="A0A078MBV6"/>
<dbReference type="InterPro" id="IPR056798">
    <property type="entry name" value="ADH_Fe_C"/>
</dbReference>
<keyword evidence="1" id="KW-0560">Oxidoreductase</keyword>
<gene>
    <name evidence="4" type="primary">adhB</name>
    <name evidence="4" type="ORF">BN1048_02204</name>
</gene>
<dbReference type="InterPro" id="IPR039697">
    <property type="entry name" value="Alcohol_dehydrogenase_Fe"/>
</dbReference>
<evidence type="ECO:0000259" key="2">
    <source>
        <dbReference type="Pfam" id="PF00465"/>
    </source>
</evidence>
<dbReference type="OrthoDB" id="9815791at2"/>
<dbReference type="Gene3D" id="3.40.50.1970">
    <property type="match status" value="1"/>
</dbReference>
<dbReference type="PROSITE" id="PS00060">
    <property type="entry name" value="ADH_IRON_2"/>
    <property type="match status" value="1"/>
</dbReference>
<proteinExistence type="predicted"/>
<evidence type="ECO:0000313" key="5">
    <source>
        <dbReference type="Proteomes" id="UP000044136"/>
    </source>
</evidence>